<protein>
    <recommendedName>
        <fullName evidence="6 8">DNA-directed RNA polymerase subunit beta</fullName>
        <shortName evidence="6">RNAP subunit beta</shortName>
        <ecNumber evidence="6 8">2.7.7.6</ecNumber>
    </recommendedName>
    <alternativeName>
        <fullName evidence="6">RNA polymerase subunit beta</fullName>
    </alternativeName>
    <alternativeName>
        <fullName evidence="6">Transcriptase subunit beta</fullName>
    </alternativeName>
</protein>
<evidence type="ECO:0000256" key="8">
    <source>
        <dbReference type="RuleBase" id="RU363031"/>
    </source>
</evidence>
<evidence type="ECO:0000256" key="2">
    <source>
        <dbReference type="ARBA" id="ARBA00022679"/>
    </source>
</evidence>
<evidence type="ECO:0000256" key="1">
    <source>
        <dbReference type="ARBA" id="ARBA00022478"/>
    </source>
</evidence>
<feature type="domain" description="DNA-directed RNA polymerase subunit 2 hybrid-binding" evidence="10">
    <location>
        <begin position="596"/>
        <end position="978"/>
    </location>
</feature>
<dbReference type="EMBL" id="MHDA01000040">
    <property type="protein sequence ID" value="OGY31071.1"/>
    <property type="molecule type" value="Genomic_DNA"/>
</dbReference>
<dbReference type="Pfam" id="PF00562">
    <property type="entry name" value="RNA_pol_Rpb2_6"/>
    <property type="match status" value="1"/>
</dbReference>
<dbReference type="Pfam" id="PF04563">
    <property type="entry name" value="RNA_pol_Rpb2_1"/>
    <property type="match status" value="1"/>
</dbReference>
<evidence type="ECO:0000259" key="15">
    <source>
        <dbReference type="Pfam" id="PF10385"/>
    </source>
</evidence>
<keyword evidence="3 6" id="KW-0548">Nucleotidyltransferase</keyword>
<evidence type="ECO:0000313" key="17">
    <source>
        <dbReference type="Proteomes" id="UP000179279"/>
    </source>
</evidence>
<accession>A0A1G1WU24</accession>
<dbReference type="InterPro" id="IPR042107">
    <property type="entry name" value="DNA-dir_RNA_pol_bsu_ext_1_sf"/>
</dbReference>
<reference evidence="16 17" key="1">
    <citation type="journal article" date="2016" name="Nat. Commun.">
        <title>Thousands of microbial genomes shed light on interconnected biogeochemical processes in an aquifer system.</title>
        <authorList>
            <person name="Anantharaman K."/>
            <person name="Brown C.T."/>
            <person name="Hug L.A."/>
            <person name="Sharon I."/>
            <person name="Castelle C.J."/>
            <person name="Probst A.J."/>
            <person name="Thomas B.C."/>
            <person name="Singh A."/>
            <person name="Wilkins M.J."/>
            <person name="Karaoz U."/>
            <person name="Brodie E.L."/>
            <person name="Williams K.H."/>
            <person name="Hubbard S.S."/>
            <person name="Banfield J.F."/>
        </authorList>
    </citation>
    <scope>NUCLEOTIDE SEQUENCE [LARGE SCALE GENOMIC DNA]</scope>
</reference>
<dbReference type="InterPro" id="IPR014724">
    <property type="entry name" value="RNA_pol_RPB2_OB-fold"/>
</dbReference>
<dbReference type="Gene3D" id="2.30.150.10">
    <property type="entry name" value="DNA-directed RNA polymerase, beta subunit, external 1 domain"/>
    <property type="match status" value="1"/>
</dbReference>
<comment type="subunit">
    <text evidence="6 8">The RNAP catalytic core consists of 2 alpha, 1 beta, 1 beta' and 1 omega subunit. When a sigma factor is associated with the core the holoenzyme is formed, which can initiate transcription.</text>
</comment>
<dbReference type="InterPro" id="IPR007645">
    <property type="entry name" value="RNA_pol_Rpb2_3"/>
</dbReference>
<evidence type="ECO:0000259" key="11">
    <source>
        <dbReference type="Pfam" id="PF04560"/>
    </source>
</evidence>
<dbReference type="AlphaFoldDB" id="A0A1G1WU24"/>
<organism evidence="16 17">
    <name type="scientific">Candidatus Woykebacteria bacterium RIFCSPLOWO2_01_FULL_41_12</name>
    <dbReference type="NCBI Taxonomy" id="1802604"/>
    <lineage>
        <taxon>Bacteria</taxon>
        <taxon>Candidatus Woykeibacteriota</taxon>
    </lineage>
</organism>
<dbReference type="Gene3D" id="2.40.50.150">
    <property type="match status" value="1"/>
</dbReference>
<evidence type="ECO:0000256" key="7">
    <source>
        <dbReference type="RuleBase" id="RU000434"/>
    </source>
</evidence>
<evidence type="ECO:0000259" key="14">
    <source>
        <dbReference type="Pfam" id="PF04565"/>
    </source>
</evidence>
<dbReference type="PROSITE" id="PS01166">
    <property type="entry name" value="RNA_POL_BETA"/>
    <property type="match status" value="1"/>
</dbReference>
<evidence type="ECO:0000256" key="5">
    <source>
        <dbReference type="ARBA" id="ARBA00048552"/>
    </source>
</evidence>
<dbReference type="Gene3D" id="3.90.1800.10">
    <property type="entry name" value="RNA polymerase alpha subunit dimerisation domain"/>
    <property type="match status" value="1"/>
</dbReference>
<feature type="domain" description="RNA polymerase Rpb2" evidence="11">
    <location>
        <begin position="980"/>
        <end position="1054"/>
    </location>
</feature>
<dbReference type="GO" id="GO:0006351">
    <property type="term" value="P:DNA-templated transcription"/>
    <property type="evidence" value="ECO:0007669"/>
    <property type="project" value="UniProtKB-UniRule"/>
</dbReference>
<dbReference type="Gene3D" id="2.40.50.100">
    <property type="match status" value="1"/>
</dbReference>
<name>A0A1G1WU24_9BACT</name>
<feature type="domain" description="DNA-directed RNA polymerase beta subunit external 1" evidence="15">
    <location>
        <begin position="462"/>
        <end position="530"/>
    </location>
</feature>
<dbReference type="Gene3D" id="3.90.1100.10">
    <property type="match status" value="1"/>
</dbReference>
<comment type="caution">
    <text evidence="16">The sequence shown here is derived from an EMBL/GenBank/DDBJ whole genome shotgun (WGS) entry which is preliminary data.</text>
</comment>
<dbReference type="InterPro" id="IPR007641">
    <property type="entry name" value="RNA_pol_Rpb2_7"/>
</dbReference>
<dbReference type="Gene3D" id="3.90.1110.10">
    <property type="entry name" value="RNA polymerase Rpb2, domain 2"/>
    <property type="match status" value="1"/>
</dbReference>
<comment type="function">
    <text evidence="6 8">DNA-dependent RNA polymerase catalyzes the transcription of DNA into RNA using the four ribonucleoside triphosphates as substrates.</text>
</comment>
<dbReference type="InterPro" id="IPR007644">
    <property type="entry name" value="RNA_pol_bsu_protrusion"/>
</dbReference>
<dbReference type="GO" id="GO:0003677">
    <property type="term" value="F:DNA binding"/>
    <property type="evidence" value="ECO:0007669"/>
    <property type="project" value="UniProtKB-UniRule"/>
</dbReference>
<dbReference type="InterPro" id="IPR007121">
    <property type="entry name" value="RNA_pol_bsu_CS"/>
</dbReference>
<dbReference type="Pfam" id="PF10385">
    <property type="entry name" value="RNA_pol_Rpb2_45"/>
    <property type="match status" value="1"/>
</dbReference>
<gene>
    <name evidence="6" type="primary">rpoB</name>
    <name evidence="16" type="ORF">A3A57_01160</name>
</gene>
<evidence type="ECO:0000256" key="9">
    <source>
        <dbReference type="SAM" id="MobiDB-lite"/>
    </source>
</evidence>
<dbReference type="Pfam" id="PF04561">
    <property type="entry name" value="RNA_pol_Rpb2_2"/>
    <property type="match status" value="1"/>
</dbReference>
<feature type="domain" description="RNA polymerase Rpb2" evidence="12">
    <location>
        <begin position="131"/>
        <end position="324"/>
    </location>
</feature>
<dbReference type="EC" id="2.7.7.6" evidence="6 8"/>
<keyword evidence="2 6" id="KW-0808">Transferase</keyword>
<evidence type="ECO:0000256" key="3">
    <source>
        <dbReference type="ARBA" id="ARBA00022695"/>
    </source>
</evidence>
<feature type="domain" description="RNA polymerase Rpb2" evidence="14">
    <location>
        <begin position="384"/>
        <end position="452"/>
    </location>
</feature>
<keyword evidence="1 6" id="KW-0240">DNA-directed RNA polymerase</keyword>
<dbReference type="Proteomes" id="UP000179279">
    <property type="component" value="Unassembled WGS sequence"/>
</dbReference>
<feature type="region of interest" description="Disordered" evidence="9">
    <location>
        <begin position="1061"/>
        <end position="1117"/>
    </location>
</feature>
<dbReference type="InterPro" id="IPR015712">
    <property type="entry name" value="DNA-dir_RNA_pol_su2"/>
</dbReference>
<dbReference type="SUPFAM" id="SSF64484">
    <property type="entry name" value="beta and beta-prime subunits of DNA dependent RNA-polymerase"/>
    <property type="match status" value="1"/>
</dbReference>
<dbReference type="InterPro" id="IPR019462">
    <property type="entry name" value="DNA-dir_RNA_pol_bsu_external_1"/>
</dbReference>
<dbReference type="PANTHER" id="PTHR20856">
    <property type="entry name" value="DNA-DIRECTED RNA POLYMERASE I SUBUNIT 2"/>
    <property type="match status" value="1"/>
</dbReference>
<dbReference type="GO" id="GO:0032549">
    <property type="term" value="F:ribonucleoside binding"/>
    <property type="evidence" value="ECO:0007669"/>
    <property type="project" value="InterPro"/>
</dbReference>
<dbReference type="NCBIfam" id="TIGR02013">
    <property type="entry name" value="rpoB"/>
    <property type="match status" value="1"/>
</dbReference>
<dbReference type="InterPro" id="IPR010243">
    <property type="entry name" value="RNA_pol_bsu_bac"/>
</dbReference>
<evidence type="ECO:0000259" key="13">
    <source>
        <dbReference type="Pfam" id="PF04563"/>
    </source>
</evidence>
<dbReference type="NCBIfam" id="NF001616">
    <property type="entry name" value="PRK00405.1"/>
    <property type="match status" value="1"/>
</dbReference>
<dbReference type="InterPro" id="IPR007642">
    <property type="entry name" value="RNA_pol_Rpb2_2"/>
</dbReference>
<dbReference type="GO" id="GO:0000428">
    <property type="term" value="C:DNA-directed RNA polymerase complex"/>
    <property type="evidence" value="ECO:0007669"/>
    <property type="project" value="UniProtKB-KW"/>
</dbReference>
<dbReference type="InterPro" id="IPR007120">
    <property type="entry name" value="DNA-dir_RNAP_su2_dom"/>
</dbReference>
<evidence type="ECO:0000259" key="12">
    <source>
        <dbReference type="Pfam" id="PF04561"/>
    </source>
</evidence>
<dbReference type="HAMAP" id="MF_01321">
    <property type="entry name" value="RNApol_bact_RpoB"/>
    <property type="match status" value="1"/>
</dbReference>
<evidence type="ECO:0000313" key="16">
    <source>
        <dbReference type="EMBL" id="OGY31071.1"/>
    </source>
</evidence>
<evidence type="ECO:0000256" key="6">
    <source>
        <dbReference type="HAMAP-Rule" id="MF_01321"/>
    </source>
</evidence>
<feature type="compositionally biased region" description="Basic and acidic residues" evidence="9">
    <location>
        <begin position="1103"/>
        <end position="1117"/>
    </location>
</feature>
<dbReference type="InterPro" id="IPR037033">
    <property type="entry name" value="DNA-dir_RNAP_su2_hyb_sf"/>
</dbReference>
<evidence type="ECO:0000259" key="10">
    <source>
        <dbReference type="Pfam" id="PF00562"/>
    </source>
</evidence>
<proteinExistence type="inferred from homology"/>
<comment type="catalytic activity">
    <reaction evidence="5 6 8">
        <text>RNA(n) + a ribonucleoside 5'-triphosphate = RNA(n+1) + diphosphate</text>
        <dbReference type="Rhea" id="RHEA:21248"/>
        <dbReference type="Rhea" id="RHEA-COMP:14527"/>
        <dbReference type="Rhea" id="RHEA-COMP:17342"/>
        <dbReference type="ChEBI" id="CHEBI:33019"/>
        <dbReference type="ChEBI" id="CHEBI:61557"/>
        <dbReference type="ChEBI" id="CHEBI:140395"/>
        <dbReference type="EC" id="2.7.7.6"/>
    </reaction>
</comment>
<evidence type="ECO:0000256" key="4">
    <source>
        <dbReference type="ARBA" id="ARBA00023163"/>
    </source>
</evidence>
<feature type="compositionally biased region" description="Acidic residues" evidence="9">
    <location>
        <begin position="1069"/>
        <end position="1079"/>
    </location>
</feature>
<dbReference type="InterPro" id="IPR037034">
    <property type="entry name" value="RNA_pol_Rpb2_2_sf"/>
</dbReference>
<dbReference type="Pfam" id="PF04560">
    <property type="entry name" value="RNA_pol_Rpb2_7"/>
    <property type="match status" value="1"/>
</dbReference>
<dbReference type="GO" id="GO:0003899">
    <property type="term" value="F:DNA-directed RNA polymerase activity"/>
    <property type="evidence" value="ECO:0007669"/>
    <property type="project" value="UniProtKB-UniRule"/>
</dbReference>
<dbReference type="Pfam" id="PF04565">
    <property type="entry name" value="RNA_pol_Rpb2_3"/>
    <property type="match status" value="1"/>
</dbReference>
<sequence length="1117" mass="123589">MTDRKVFGAAGSKIPLINLIEPQKASYKWLLSEGIKELLAEISPIEDFTGKNFSLFFLDYSLGEPKYTPSLALEKGATYSAPIKVKSRLLNKETGESLEQEVFLGDLPLMTDAGTFIINGVERVVVIQLTRSPGIFYTAEIDPATGRKLFRAELRPTRGSWLEFETTKNDLISVRIDRKRRIPATTFLRTIGYGSTEKISELFAELGTNPDHKFMDVTLSKDPAETSEEAFLEIYRRMRPGDPPILENAKLLLENLFFNARRYSLGKVGRYKINKRLGLDVPNDPDHLILSPDDIVAAIKLLIKLNNGEGDEDDIDHLGNRRVRAVGELVQNTLRIGLLQMERVIKERMSLAADLTAVTPGSLVNARPIVARLNEFFAGSQLSQFMDQINSLSELEHLRRLSVMGPGGLTRERASFSVHDINNSQYGRIDPIKSPEGPNIGLITHMALMSRIDQYGFLETPYKKVEKTPSGPRVTEEIIWLMADDEEGYYITHSNLNIDKKGNILDKMVPFRYRGKFFSGAANQVDLLEITPWQMLGASPALIPFLAHDDSNRALMGANMQNQAVPLIRPQNPIVGTGMESIVTEGIGRIIKSPVDGKVAFVDAKELVIKGKDGREYKFPLRKFEKSNQNTCYSQKPVVSVGQNIKKGDLLADGPVTDNGELALGQNLLIAYMSWEGYGFEDAIVISERLVKDDSLTSIHIEEYECSVNETKLGPEETTRDIPNVSDEVLANLDEQGIIYIGAESGPNDILVGKITPKGETELTAEERLLRAIFGEKAREVRDTSLRMPHGERGTVVGVQILSKEAGDELDPGVIRLIKVKVAQTRKITLGDKLAGRHGNKGVISRVVPVEDMPYLEDGTPIDIIISPLSVISRMNMGQLLETHLGFAARKLGFRAEIPPFGGFDESLLEQELEKAGLPKNGKVTLYDGKTGAPFENPITVGVGYIMKLVHMVDEKVHARSTGPYSLVTQQPLGGKAQMGGQRLGEMEVWALEAYGAAHTLQEMLTIKSDDVVGRAKAFEAIVKGTDIPESTVPESFKVLVKELNGLGLKVELLGAQVEKEKEMTEKEAETEEKVEEEAKELAAESGEEEIAKVDELADGSIEEIKEEKQIEEAVNE</sequence>
<dbReference type="CDD" id="cd00653">
    <property type="entry name" value="RNA_pol_B_RPB2"/>
    <property type="match status" value="1"/>
</dbReference>
<comment type="similarity">
    <text evidence="6 7">Belongs to the RNA polymerase beta chain family.</text>
</comment>
<dbReference type="Gene3D" id="2.40.270.10">
    <property type="entry name" value="DNA-directed RNA polymerase, subunit 2, domain 6"/>
    <property type="match status" value="2"/>
</dbReference>
<feature type="domain" description="RNA polymerase beta subunit protrusion" evidence="13">
    <location>
        <begin position="19"/>
        <end position="369"/>
    </location>
</feature>
<keyword evidence="4 6" id="KW-0804">Transcription</keyword>